<dbReference type="PROSITE" id="PS51228">
    <property type="entry name" value="ACB_2"/>
    <property type="match status" value="1"/>
</dbReference>
<dbReference type="InterPro" id="IPR029045">
    <property type="entry name" value="ClpP/crotonase-like_dom_sf"/>
</dbReference>
<dbReference type="InterPro" id="IPR051053">
    <property type="entry name" value="ECH/Chromodomain_protein"/>
</dbReference>
<keyword evidence="3" id="KW-0413">Isomerase</keyword>
<comment type="caution">
    <text evidence="5">The sequence shown here is derived from an EMBL/GenBank/DDBJ whole genome shotgun (WGS) entry which is preliminary data.</text>
</comment>
<dbReference type="EMBL" id="CAJNOC010000927">
    <property type="protein sequence ID" value="CAF0818124.1"/>
    <property type="molecule type" value="Genomic_DNA"/>
</dbReference>
<dbReference type="Pfam" id="PF00887">
    <property type="entry name" value="ACBP"/>
    <property type="match status" value="1"/>
</dbReference>
<dbReference type="Pfam" id="PF00378">
    <property type="entry name" value="ECH_1"/>
    <property type="match status" value="1"/>
</dbReference>
<dbReference type="PANTHER" id="PTHR43684:SF1">
    <property type="entry name" value="ENOYL-COA DELTA ISOMERASE 2"/>
    <property type="match status" value="1"/>
</dbReference>
<name>A0A813U3Y1_9BILA</name>
<dbReference type="Proteomes" id="UP000663879">
    <property type="component" value="Unassembled WGS sequence"/>
</dbReference>
<proteinExistence type="predicted"/>
<dbReference type="Gene3D" id="3.90.226.10">
    <property type="entry name" value="2-enoyl-CoA Hydratase, Chain A, domain 1"/>
    <property type="match status" value="1"/>
</dbReference>
<evidence type="ECO:0000256" key="1">
    <source>
        <dbReference type="ARBA" id="ARBA00004275"/>
    </source>
</evidence>
<keyword evidence="6" id="KW-1185">Reference proteome</keyword>
<dbReference type="CDD" id="cd06558">
    <property type="entry name" value="crotonase-like"/>
    <property type="match status" value="1"/>
</dbReference>
<dbReference type="SUPFAM" id="SSF47027">
    <property type="entry name" value="Acyl-CoA binding protein"/>
    <property type="match status" value="1"/>
</dbReference>
<dbReference type="GO" id="GO:0000062">
    <property type="term" value="F:fatty-acyl-CoA binding"/>
    <property type="evidence" value="ECO:0007669"/>
    <property type="project" value="InterPro"/>
</dbReference>
<evidence type="ECO:0000256" key="2">
    <source>
        <dbReference type="ARBA" id="ARBA00023140"/>
    </source>
</evidence>
<organism evidence="5 6">
    <name type="scientific">Brachionus calyciflorus</name>
    <dbReference type="NCBI Taxonomy" id="104777"/>
    <lineage>
        <taxon>Eukaryota</taxon>
        <taxon>Metazoa</taxon>
        <taxon>Spiralia</taxon>
        <taxon>Gnathifera</taxon>
        <taxon>Rotifera</taxon>
        <taxon>Eurotatoria</taxon>
        <taxon>Monogononta</taxon>
        <taxon>Pseudotrocha</taxon>
        <taxon>Ploima</taxon>
        <taxon>Brachionidae</taxon>
        <taxon>Brachionus</taxon>
    </lineage>
</organism>
<dbReference type="Gene3D" id="1.20.80.10">
    <property type="match status" value="1"/>
</dbReference>
<dbReference type="GO" id="GO:0005777">
    <property type="term" value="C:peroxisome"/>
    <property type="evidence" value="ECO:0007669"/>
    <property type="project" value="UniProtKB-SubCell"/>
</dbReference>
<dbReference type="InterPro" id="IPR014352">
    <property type="entry name" value="FERM/acyl-CoA-bd_prot_sf"/>
</dbReference>
<dbReference type="PRINTS" id="PR00689">
    <property type="entry name" value="ACOABINDINGP"/>
</dbReference>
<dbReference type="InterPro" id="IPR035984">
    <property type="entry name" value="Acyl-CoA-binding_sf"/>
</dbReference>
<accession>A0A813U3Y1</accession>
<dbReference type="SUPFAM" id="SSF52096">
    <property type="entry name" value="ClpP/crotonase"/>
    <property type="match status" value="1"/>
</dbReference>
<dbReference type="GO" id="GO:0004165">
    <property type="term" value="F:delta(3)-delta(2)-enoyl-CoA isomerase activity"/>
    <property type="evidence" value="ECO:0007669"/>
    <property type="project" value="UniProtKB-ARBA"/>
</dbReference>
<evidence type="ECO:0000313" key="6">
    <source>
        <dbReference type="Proteomes" id="UP000663879"/>
    </source>
</evidence>
<protein>
    <recommendedName>
        <fullName evidence="4">ACB domain-containing protein</fullName>
    </recommendedName>
</protein>
<dbReference type="InterPro" id="IPR001753">
    <property type="entry name" value="Enoyl-CoA_hydra/iso"/>
</dbReference>
<evidence type="ECO:0000256" key="3">
    <source>
        <dbReference type="ARBA" id="ARBA00023235"/>
    </source>
</evidence>
<comment type="subcellular location">
    <subcellularLocation>
        <location evidence="1">Peroxisome</location>
    </subcellularLocation>
</comment>
<dbReference type="InterPro" id="IPR000582">
    <property type="entry name" value="Acyl-CoA-binding_protein"/>
</dbReference>
<gene>
    <name evidence="5" type="ORF">OXX778_LOCUS7319</name>
</gene>
<evidence type="ECO:0000313" key="5">
    <source>
        <dbReference type="EMBL" id="CAF0818124.1"/>
    </source>
</evidence>
<sequence length="313" mass="35726">MSNLNIEFEEAKILVNKLRNEPDNDTKLKLYAFFKQANVGKCNTPKPGMLDIVARSKWNAWNDLKKMSQDDAKKSYIEFVNKLYSEENPLEKKNPIKEKEKFTDILTSIEFDSIYKIILNRPNKLNALSRNMYSEIAMALKEAEENPKIKICVFTGAGDYFSSGNDLSNYTVQNEDPRDAIKKGCDLVENFINSFINFSKPLVALVNGPAIGICFTVLGLFDLVYCSDKATFYAPFTRSALSPEGCSSYTFPRLMGHLKACEILLFNKKLNAEEALARNLVNEIFPHKEMNILFNKKIEEFSRLNFAVRSLKI</sequence>
<keyword evidence="2" id="KW-0576">Peroxisome</keyword>
<feature type="domain" description="ACB" evidence="4">
    <location>
        <begin position="4"/>
        <end position="89"/>
    </location>
</feature>
<evidence type="ECO:0000259" key="4">
    <source>
        <dbReference type="PROSITE" id="PS51228"/>
    </source>
</evidence>
<dbReference type="PANTHER" id="PTHR43684">
    <property type="match status" value="1"/>
</dbReference>
<dbReference type="OrthoDB" id="409763at2759"/>
<dbReference type="AlphaFoldDB" id="A0A813U3Y1"/>
<reference evidence="5" key="1">
    <citation type="submission" date="2021-02" db="EMBL/GenBank/DDBJ databases">
        <authorList>
            <person name="Nowell W R."/>
        </authorList>
    </citation>
    <scope>NUCLEOTIDE SEQUENCE</scope>
    <source>
        <strain evidence="5">Ploen Becks lab</strain>
    </source>
</reference>